<evidence type="ECO:0000256" key="2">
    <source>
        <dbReference type="SAM" id="Phobius"/>
    </source>
</evidence>
<feature type="transmembrane region" description="Helical" evidence="2">
    <location>
        <begin position="39"/>
        <end position="59"/>
    </location>
</feature>
<dbReference type="NCBIfam" id="NF041681">
    <property type="entry name" value="HGxxPAAW"/>
    <property type="match status" value="1"/>
</dbReference>
<dbReference type="Proteomes" id="UP000256253">
    <property type="component" value="Unassembled WGS sequence"/>
</dbReference>
<accession>A0A3D9UWN2</accession>
<reference evidence="3 4" key="1">
    <citation type="submission" date="2018-08" db="EMBL/GenBank/DDBJ databases">
        <title>Sequencing the genomes of 1000 actinobacteria strains.</title>
        <authorList>
            <person name="Klenk H.-P."/>
        </authorList>
    </citation>
    <scope>NUCLEOTIDE SEQUENCE [LARGE SCALE GENOMIC DNA]</scope>
    <source>
        <strain evidence="3 4">DSM 22967</strain>
    </source>
</reference>
<sequence>MAAEHHNPEGKSVASWTAVAIEMLAAVLIGAGIMFNTHVLAWIGAVLVVVGMIAGYGLTAAGFGSEPQKAPEALEPVDSQLER</sequence>
<dbReference type="Pfam" id="PF20447">
    <property type="entry name" value="DUF6704"/>
    <property type="match status" value="1"/>
</dbReference>
<evidence type="ECO:0000313" key="4">
    <source>
        <dbReference type="Proteomes" id="UP000256253"/>
    </source>
</evidence>
<comment type="caution">
    <text evidence="3">The sequence shown here is derived from an EMBL/GenBank/DDBJ whole genome shotgun (WGS) entry which is preliminary data.</text>
</comment>
<evidence type="ECO:0000256" key="1">
    <source>
        <dbReference type="SAM" id="MobiDB-lite"/>
    </source>
</evidence>
<dbReference type="EMBL" id="QTUA01000001">
    <property type="protein sequence ID" value="REF31005.1"/>
    <property type="molecule type" value="Genomic_DNA"/>
</dbReference>
<feature type="region of interest" description="Disordered" evidence="1">
    <location>
        <begin position="62"/>
        <end position="83"/>
    </location>
</feature>
<feature type="transmembrane region" description="Helical" evidence="2">
    <location>
        <begin position="12"/>
        <end position="33"/>
    </location>
</feature>
<evidence type="ECO:0000313" key="3">
    <source>
        <dbReference type="EMBL" id="REF31005.1"/>
    </source>
</evidence>
<keyword evidence="2" id="KW-0472">Membrane</keyword>
<proteinExistence type="predicted"/>
<keyword evidence="2" id="KW-1133">Transmembrane helix</keyword>
<organism evidence="3 4">
    <name type="scientific">Calidifontibacter indicus</name>
    <dbReference type="NCBI Taxonomy" id="419650"/>
    <lineage>
        <taxon>Bacteria</taxon>
        <taxon>Bacillati</taxon>
        <taxon>Actinomycetota</taxon>
        <taxon>Actinomycetes</taxon>
        <taxon>Micrococcales</taxon>
        <taxon>Dermacoccaceae</taxon>
        <taxon>Calidifontibacter</taxon>
    </lineage>
</organism>
<dbReference type="AlphaFoldDB" id="A0A3D9UWN2"/>
<gene>
    <name evidence="3" type="ORF">DFJ65_2044</name>
</gene>
<dbReference type="RefSeq" id="WP_115922914.1">
    <property type="nucleotide sequence ID" value="NZ_CBDRMH010000009.1"/>
</dbReference>
<keyword evidence="2" id="KW-0812">Transmembrane</keyword>
<name>A0A3D9UWN2_9MICO</name>
<dbReference type="InterPro" id="IPR046550">
    <property type="entry name" value="DUF6704"/>
</dbReference>
<protein>
    <submittedName>
        <fullName evidence="3">Uncharacterized protein</fullName>
    </submittedName>
</protein>
<keyword evidence="4" id="KW-1185">Reference proteome</keyword>
<dbReference type="OrthoDB" id="3872677at2"/>